<evidence type="ECO:0000313" key="1">
    <source>
        <dbReference type="EMBL" id="GES12593.1"/>
    </source>
</evidence>
<keyword evidence="2" id="KW-1185">Reference proteome</keyword>
<dbReference type="AlphaFoldDB" id="A0A5M3X1H5"/>
<dbReference type="EMBL" id="BLAE01000037">
    <property type="protein sequence ID" value="GES12593.1"/>
    <property type="molecule type" value="Genomic_DNA"/>
</dbReference>
<dbReference type="Proteomes" id="UP000331127">
    <property type="component" value="Unassembled WGS sequence"/>
</dbReference>
<proteinExistence type="predicted"/>
<accession>A0A5M3X1H5</accession>
<reference evidence="1 2" key="1">
    <citation type="submission" date="2019-10" db="EMBL/GenBank/DDBJ databases">
        <title>Whole genome shotgun sequence of Acrocarpospora macrocephala NBRC 16266.</title>
        <authorList>
            <person name="Ichikawa N."/>
            <person name="Kimura A."/>
            <person name="Kitahashi Y."/>
            <person name="Komaki H."/>
            <person name="Oguchi A."/>
        </authorList>
    </citation>
    <scope>NUCLEOTIDE SEQUENCE [LARGE SCALE GENOMIC DNA]</scope>
    <source>
        <strain evidence="1 2">NBRC 16266</strain>
    </source>
</reference>
<evidence type="ECO:0000313" key="2">
    <source>
        <dbReference type="Proteomes" id="UP000331127"/>
    </source>
</evidence>
<name>A0A5M3X1H5_9ACTN</name>
<gene>
    <name evidence="1" type="ORF">Amac_061900</name>
</gene>
<dbReference type="RefSeq" id="WP_155357898.1">
    <property type="nucleotide sequence ID" value="NZ_BAAAHL010000071.1"/>
</dbReference>
<protein>
    <submittedName>
        <fullName evidence="1">Uncharacterized protein</fullName>
    </submittedName>
</protein>
<comment type="caution">
    <text evidence="1">The sequence shown here is derived from an EMBL/GenBank/DDBJ whole genome shotgun (WGS) entry which is preliminary data.</text>
</comment>
<sequence length="48" mass="4937">MTVIASEVAEDGASTMKTRIEGNSSGGVAELRNAFELADESRIAALAP</sequence>
<organism evidence="1 2">
    <name type="scientific">Acrocarpospora macrocephala</name>
    <dbReference type="NCBI Taxonomy" id="150177"/>
    <lineage>
        <taxon>Bacteria</taxon>
        <taxon>Bacillati</taxon>
        <taxon>Actinomycetota</taxon>
        <taxon>Actinomycetes</taxon>
        <taxon>Streptosporangiales</taxon>
        <taxon>Streptosporangiaceae</taxon>
        <taxon>Acrocarpospora</taxon>
    </lineage>
</organism>